<dbReference type="AlphaFoldDB" id="A0A518D1C2"/>
<reference evidence="2 3" key="1">
    <citation type="submission" date="2019-02" db="EMBL/GenBank/DDBJ databases">
        <title>Deep-cultivation of Planctomycetes and their phenomic and genomic characterization uncovers novel biology.</title>
        <authorList>
            <person name="Wiegand S."/>
            <person name="Jogler M."/>
            <person name="Boedeker C."/>
            <person name="Pinto D."/>
            <person name="Vollmers J."/>
            <person name="Rivas-Marin E."/>
            <person name="Kohn T."/>
            <person name="Peeters S.H."/>
            <person name="Heuer A."/>
            <person name="Rast P."/>
            <person name="Oberbeckmann S."/>
            <person name="Bunk B."/>
            <person name="Jeske O."/>
            <person name="Meyerdierks A."/>
            <person name="Storesund J.E."/>
            <person name="Kallscheuer N."/>
            <person name="Luecker S."/>
            <person name="Lage O.M."/>
            <person name="Pohl T."/>
            <person name="Merkel B.J."/>
            <person name="Hornburger P."/>
            <person name="Mueller R.-W."/>
            <person name="Bruemmer F."/>
            <person name="Labrenz M."/>
            <person name="Spormann A.M."/>
            <person name="Op den Camp H."/>
            <person name="Overmann J."/>
            <person name="Amann R."/>
            <person name="Jetten M.S.M."/>
            <person name="Mascher T."/>
            <person name="Medema M.H."/>
            <person name="Devos D.P."/>
            <person name="Kaster A.-K."/>
            <person name="Ovreas L."/>
            <person name="Rohde M."/>
            <person name="Galperin M.Y."/>
            <person name="Jogler C."/>
        </authorList>
    </citation>
    <scope>NUCLEOTIDE SEQUENCE [LARGE SCALE GENOMIC DNA]</scope>
    <source>
        <strain evidence="2 3">Pla163</strain>
    </source>
</reference>
<proteinExistence type="predicted"/>
<gene>
    <name evidence="2" type="ORF">Pla163_24090</name>
</gene>
<evidence type="ECO:0000256" key="1">
    <source>
        <dbReference type="SAM" id="Phobius"/>
    </source>
</evidence>
<keyword evidence="1" id="KW-0812">Transmembrane</keyword>
<keyword evidence="1" id="KW-1133">Transmembrane helix</keyword>
<dbReference type="RefSeq" id="WP_145188342.1">
    <property type="nucleotide sequence ID" value="NZ_CP036290.1"/>
</dbReference>
<sequence length="72" mass="7614">MSSEQKNDTDLSSGAAREMGGFTWIHGTLIALIAVIGLGGGYLAYVAMLEESSLEECFPPADDNESIFSGIE</sequence>
<dbReference type="Proteomes" id="UP000319342">
    <property type="component" value="Chromosome"/>
</dbReference>
<keyword evidence="3" id="KW-1185">Reference proteome</keyword>
<dbReference type="EMBL" id="CP036290">
    <property type="protein sequence ID" value="QDU85281.1"/>
    <property type="molecule type" value="Genomic_DNA"/>
</dbReference>
<feature type="transmembrane region" description="Helical" evidence="1">
    <location>
        <begin position="21"/>
        <end position="45"/>
    </location>
</feature>
<protein>
    <submittedName>
        <fullName evidence="2">Uncharacterized protein</fullName>
    </submittedName>
</protein>
<accession>A0A518D1C2</accession>
<name>A0A518D1C2_9BACT</name>
<evidence type="ECO:0000313" key="3">
    <source>
        <dbReference type="Proteomes" id="UP000319342"/>
    </source>
</evidence>
<organism evidence="2 3">
    <name type="scientific">Rohdeia mirabilis</name>
    <dbReference type="NCBI Taxonomy" id="2528008"/>
    <lineage>
        <taxon>Bacteria</taxon>
        <taxon>Pseudomonadati</taxon>
        <taxon>Planctomycetota</taxon>
        <taxon>Planctomycetia</taxon>
        <taxon>Planctomycetia incertae sedis</taxon>
        <taxon>Rohdeia</taxon>
    </lineage>
</organism>
<keyword evidence="1" id="KW-0472">Membrane</keyword>
<evidence type="ECO:0000313" key="2">
    <source>
        <dbReference type="EMBL" id="QDU85281.1"/>
    </source>
</evidence>